<dbReference type="PANTHER" id="PTHR31645">
    <property type="entry name" value="OLIGOPEPTIDE TRANSPORTER YGL114W-RELATED"/>
    <property type="match status" value="1"/>
</dbReference>
<dbReference type="InterPro" id="IPR045035">
    <property type="entry name" value="YSL-like"/>
</dbReference>
<feature type="transmembrane region" description="Helical" evidence="6">
    <location>
        <begin position="446"/>
        <end position="463"/>
    </location>
</feature>
<dbReference type="PANTHER" id="PTHR31645:SF0">
    <property type="entry name" value="OLIGOPEPTIDE TRANSPORTER YGL114W-RELATED"/>
    <property type="match status" value="1"/>
</dbReference>
<name>A0A2N0I1X7_9SPHN</name>
<organism evidence="7 8">
    <name type="scientific">Novosphingobium kunmingense</name>
    <dbReference type="NCBI Taxonomy" id="1211806"/>
    <lineage>
        <taxon>Bacteria</taxon>
        <taxon>Pseudomonadati</taxon>
        <taxon>Pseudomonadota</taxon>
        <taxon>Alphaproteobacteria</taxon>
        <taxon>Sphingomonadales</taxon>
        <taxon>Sphingomonadaceae</taxon>
        <taxon>Novosphingobium</taxon>
    </lineage>
</organism>
<feature type="transmembrane region" description="Helical" evidence="6">
    <location>
        <begin position="308"/>
        <end position="330"/>
    </location>
</feature>
<protein>
    <submittedName>
        <fullName evidence="7">Putative OPT family oligopeptide transporter</fullName>
    </submittedName>
</protein>
<dbReference type="EMBL" id="PHUF01000002">
    <property type="protein sequence ID" value="PKB25160.1"/>
    <property type="molecule type" value="Genomic_DNA"/>
</dbReference>
<reference evidence="7 8" key="1">
    <citation type="submission" date="2017-11" db="EMBL/GenBank/DDBJ databases">
        <title>Genomic Encyclopedia of Type Strains, Phase III (KMG-III): the genomes of soil and plant-associated and newly described type strains.</title>
        <authorList>
            <person name="Whitman W."/>
        </authorList>
    </citation>
    <scope>NUCLEOTIDE SEQUENCE [LARGE SCALE GENOMIC DNA]</scope>
    <source>
        <strain evidence="7 8">CGMCC 1.12274</strain>
    </source>
</reference>
<feature type="transmembrane region" description="Helical" evidence="6">
    <location>
        <begin position="157"/>
        <end position="181"/>
    </location>
</feature>
<evidence type="ECO:0000256" key="3">
    <source>
        <dbReference type="ARBA" id="ARBA00022692"/>
    </source>
</evidence>
<keyword evidence="8" id="KW-1185">Reference proteome</keyword>
<dbReference type="Pfam" id="PF03169">
    <property type="entry name" value="OPT"/>
    <property type="match status" value="1"/>
</dbReference>
<dbReference type="RefSeq" id="WP_100865629.1">
    <property type="nucleotide sequence ID" value="NZ_PHUF01000002.1"/>
</dbReference>
<dbReference type="OrthoDB" id="9809340at2"/>
<dbReference type="GO" id="GO:0016020">
    <property type="term" value="C:membrane"/>
    <property type="evidence" value="ECO:0007669"/>
    <property type="project" value="UniProtKB-SubCell"/>
</dbReference>
<dbReference type="InterPro" id="IPR004813">
    <property type="entry name" value="OPT"/>
</dbReference>
<evidence type="ECO:0000256" key="1">
    <source>
        <dbReference type="ARBA" id="ARBA00004141"/>
    </source>
</evidence>
<dbReference type="GO" id="GO:0035673">
    <property type="term" value="F:oligopeptide transmembrane transporter activity"/>
    <property type="evidence" value="ECO:0007669"/>
    <property type="project" value="InterPro"/>
</dbReference>
<feature type="transmembrane region" description="Helical" evidence="6">
    <location>
        <begin position="378"/>
        <end position="398"/>
    </location>
</feature>
<comment type="caution">
    <text evidence="7">The sequence shown here is derived from an EMBL/GenBank/DDBJ whole genome shotgun (WGS) entry which is preliminary data.</text>
</comment>
<feature type="transmembrane region" description="Helical" evidence="6">
    <location>
        <begin position="219"/>
        <end position="238"/>
    </location>
</feature>
<keyword evidence="4 6" id="KW-1133">Transmembrane helix</keyword>
<evidence type="ECO:0000313" key="7">
    <source>
        <dbReference type="EMBL" id="PKB25160.1"/>
    </source>
</evidence>
<comment type="subcellular location">
    <subcellularLocation>
        <location evidence="1">Membrane</location>
        <topology evidence="1">Multi-pass membrane protein</topology>
    </subcellularLocation>
</comment>
<evidence type="ECO:0000256" key="4">
    <source>
        <dbReference type="ARBA" id="ARBA00022989"/>
    </source>
</evidence>
<feature type="transmembrane region" description="Helical" evidence="6">
    <location>
        <begin position="507"/>
        <end position="525"/>
    </location>
</feature>
<dbReference type="NCBIfam" id="TIGR00733">
    <property type="entry name" value="OPT family oligopeptide transporter"/>
    <property type="match status" value="1"/>
</dbReference>
<evidence type="ECO:0000256" key="6">
    <source>
        <dbReference type="SAM" id="Phobius"/>
    </source>
</evidence>
<feature type="transmembrane region" description="Helical" evidence="6">
    <location>
        <begin position="483"/>
        <end position="500"/>
    </location>
</feature>
<feature type="transmembrane region" description="Helical" evidence="6">
    <location>
        <begin position="70"/>
        <end position="93"/>
    </location>
</feature>
<feature type="transmembrane region" description="Helical" evidence="6">
    <location>
        <begin position="193"/>
        <end position="212"/>
    </location>
</feature>
<feature type="transmembrane region" description="Helical" evidence="6">
    <location>
        <begin position="99"/>
        <end position="118"/>
    </location>
</feature>
<dbReference type="NCBIfam" id="TIGR00728">
    <property type="entry name" value="OPT_sfam"/>
    <property type="match status" value="1"/>
</dbReference>
<feature type="transmembrane region" description="Helical" evidence="6">
    <location>
        <begin position="404"/>
        <end position="425"/>
    </location>
</feature>
<keyword evidence="5 6" id="KW-0472">Membrane</keyword>
<feature type="transmembrane region" description="Helical" evidence="6">
    <location>
        <begin position="342"/>
        <end position="366"/>
    </location>
</feature>
<keyword evidence="3 6" id="KW-0812">Transmembrane</keyword>
<sequence>MTAEPTPRELTLRSIILGGALTFLFTAANVYFGLRVGLTFSTAIPAAVISMAVLRTMGGATIVENNIVQTIGSAAGAVATMVFILPALVIVGWWQAIPYWETMLVCATGGILGVMLSVPMRRALVVDSDLPYPEGVAGAEILRVGMGDAEGQSENRVGLATILLGALAGAGFGVLTMLRLAAGEVAKVFKIGAGYATIGSTMSLGLVAVGHLIGLATGLSMLAGLVIGKLILLPWLSAGMPGPAEEVVGTVFGQQVRMVGAGAMAVAALWALLRITGAIVRGLAGIAATSRARKAGAAIDLTERDLSAGWVVGLSAAMFVPIFVLVWQFVQGGPLAGSIPAVLLLTLLFVAVIGVFTAVVTGYMAGLVGTSNSPVSGVGILSILIAAVVVAAIFGGGVGEGERAPLIAFALFLVAFVFGIAIVANDNLQDLKTGQLVGSTPWKQQVALIIGVVAGSLILPPVLQLLATSFGFAGAPGAGENALAAPQASLFAAIAQGVLGGSLRWDLIWLGVGIGAVLIAIDEGLRKAGKGKLPPLAVAMGIYLPATLVFPAVIGAVIGHFWNVMAARTSRPEFTERLGVLLATGLIVGDSLFGLAFAGAVGATGDPAKLAIVGDSFAPASEWVAVVVIVALLVLTYRRTETRAQAAD</sequence>
<feature type="transmembrane region" description="Helical" evidence="6">
    <location>
        <begin position="578"/>
        <end position="600"/>
    </location>
</feature>
<dbReference type="Proteomes" id="UP000232587">
    <property type="component" value="Unassembled WGS sequence"/>
</dbReference>
<dbReference type="AlphaFoldDB" id="A0A2N0I1X7"/>
<gene>
    <name evidence="7" type="ORF">B0I00_0350</name>
</gene>
<keyword evidence="2" id="KW-0813">Transport</keyword>
<evidence type="ECO:0000256" key="2">
    <source>
        <dbReference type="ARBA" id="ARBA00022448"/>
    </source>
</evidence>
<feature type="transmembrane region" description="Helical" evidence="6">
    <location>
        <begin position="537"/>
        <end position="558"/>
    </location>
</feature>
<evidence type="ECO:0000256" key="5">
    <source>
        <dbReference type="ARBA" id="ARBA00023136"/>
    </source>
</evidence>
<feature type="transmembrane region" description="Helical" evidence="6">
    <location>
        <begin position="620"/>
        <end position="637"/>
    </location>
</feature>
<evidence type="ECO:0000313" key="8">
    <source>
        <dbReference type="Proteomes" id="UP000232587"/>
    </source>
</evidence>
<feature type="transmembrane region" description="Helical" evidence="6">
    <location>
        <begin position="38"/>
        <end position="58"/>
    </location>
</feature>
<feature type="transmembrane region" description="Helical" evidence="6">
    <location>
        <begin position="12"/>
        <end position="32"/>
    </location>
</feature>
<dbReference type="InterPro" id="IPR004814">
    <property type="entry name" value="Oligopep_transpt"/>
</dbReference>
<accession>A0A2N0I1X7</accession>
<proteinExistence type="predicted"/>
<feature type="transmembrane region" description="Helical" evidence="6">
    <location>
        <begin position="258"/>
        <end position="287"/>
    </location>
</feature>